<evidence type="ECO:0000313" key="3">
    <source>
        <dbReference type="Proteomes" id="UP001607302"/>
    </source>
</evidence>
<organism evidence="2 3">
    <name type="scientific">Vespula squamosa</name>
    <name type="common">Southern yellow jacket</name>
    <name type="synonym">Wasp</name>
    <dbReference type="NCBI Taxonomy" id="30214"/>
    <lineage>
        <taxon>Eukaryota</taxon>
        <taxon>Metazoa</taxon>
        <taxon>Ecdysozoa</taxon>
        <taxon>Arthropoda</taxon>
        <taxon>Hexapoda</taxon>
        <taxon>Insecta</taxon>
        <taxon>Pterygota</taxon>
        <taxon>Neoptera</taxon>
        <taxon>Endopterygota</taxon>
        <taxon>Hymenoptera</taxon>
        <taxon>Apocrita</taxon>
        <taxon>Aculeata</taxon>
        <taxon>Vespoidea</taxon>
        <taxon>Vespidae</taxon>
        <taxon>Vespinae</taxon>
        <taxon>Vespula</taxon>
    </lineage>
</organism>
<keyword evidence="1" id="KW-0472">Membrane</keyword>
<dbReference type="AlphaFoldDB" id="A0ABD2C9T0"/>
<proteinExistence type="predicted"/>
<gene>
    <name evidence="2" type="ORF">V1478_000068</name>
</gene>
<feature type="transmembrane region" description="Helical" evidence="1">
    <location>
        <begin position="13"/>
        <end position="32"/>
    </location>
</feature>
<comment type="caution">
    <text evidence="2">The sequence shown here is derived from an EMBL/GenBank/DDBJ whole genome shotgun (WGS) entry which is preliminary data.</text>
</comment>
<reference evidence="2 3" key="1">
    <citation type="journal article" date="2024" name="Ann. Entomol. Soc. Am.">
        <title>Genomic analyses of the southern and eastern yellowjacket wasps (Hymenoptera: Vespidae) reveal evolutionary signatures of social life.</title>
        <authorList>
            <person name="Catto M.A."/>
            <person name="Caine P.B."/>
            <person name="Orr S.E."/>
            <person name="Hunt B.G."/>
            <person name="Goodisman M.A.D."/>
        </authorList>
    </citation>
    <scope>NUCLEOTIDE SEQUENCE [LARGE SCALE GENOMIC DNA]</scope>
    <source>
        <strain evidence="2">233</strain>
        <tissue evidence="2">Head and thorax</tissue>
    </source>
</reference>
<accession>A0ABD2C9T0</accession>
<keyword evidence="1" id="KW-0812">Transmembrane</keyword>
<dbReference type="Proteomes" id="UP001607302">
    <property type="component" value="Unassembled WGS sequence"/>
</dbReference>
<sequence length="92" mass="10850">MNMKSLLRIAHDVLYFMFVTTALILFHTIALMEKLLKMYIITKAELKAMDMSLTVSYGRMKIFLLKYRESLRPIYLVKNNNLLFPMKAEGKQ</sequence>
<evidence type="ECO:0000313" key="2">
    <source>
        <dbReference type="EMBL" id="KAL2741565.1"/>
    </source>
</evidence>
<dbReference type="EMBL" id="JAUDFV010000010">
    <property type="protein sequence ID" value="KAL2741565.1"/>
    <property type="molecule type" value="Genomic_DNA"/>
</dbReference>
<evidence type="ECO:0000256" key="1">
    <source>
        <dbReference type="SAM" id="Phobius"/>
    </source>
</evidence>
<keyword evidence="3" id="KW-1185">Reference proteome</keyword>
<name>A0ABD2C9T0_VESSQ</name>
<protein>
    <submittedName>
        <fullName evidence="2">Uncharacterized protein</fullName>
    </submittedName>
</protein>
<keyword evidence="1" id="KW-1133">Transmembrane helix</keyword>